<name>A0A0F9H0Z3_9ZZZZ</name>
<gene>
    <name evidence="2" type="ORF">LCGC14_1761340</name>
</gene>
<organism evidence="2">
    <name type="scientific">marine sediment metagenome</name>
    <dbReference type="NCBI Taxonomy" id="412755"/>
    <lineage>
        <taxon>unclassified sequences</taxon>
        <taxon>metagenomes</taxon>
        <taxon>ecological metagenomes</taxon>
    </lineage>
</organism>
<sequence length="105" mass="11762">MTEQDKLREQADKIRILEERIAGLKDDKEMLLDNTEKLQCSLISKYSYKQVKDVITEASLWQHEKNMNHVIQKGGVCPVCSNGVVSSGSRNPSTNYTCPNCDGTG</sequence>
<keyword evidence="1" id="KW-0175">Coiled coil</keyword>
<dbReference type="EMBL" id="LAZR01016389">
    <property type="protein sequence ID" value="KKM04734.1"/>
    <property type="molecule type" value="Genomic_DNA"/>
</dbReference>
<reference evidence="2" key="1">
    <citation type="journal article" date="2015" name="Nature">
        <title>Complex archaea that bridge the gap between prokaryotes and eukaryotes.</title>
        <authorList>
            <person name="Spang A."/>
            <person name="Saw J.H."/>
            <person name="Jorgensen S.L."/>
            <person name="Zaremba-Niedzwiedzka K."/>
            <person name="Martijn J."/>
            <person name="Lind A.E."/>
            <person name="van Eijk R."/>
            <person name="Schleper C."/>
            <person name="Guy L."/>
            <person name="Ettema T.J."/>
        </authorList>
    </citation>
    <scope>NUCLEOTIDE SEQUENCE</scope>
</reference>
<feature type="coiled-coil region" evidence="1">
    <location>
        <begin position="7"/>
        <end position="34"/>
    </location>
</feature>
<evidence type="ECO:0000313" key="2">
    <source>
        <dbReference type="EMBL" id="KKM04734.1"/>
    </source>
</evidence>
<feature type="non-terminal residue" evidence="2">
    <location>
        <position position="105"/>
    </location>
</feature>
<evidence type="ECO:0000256" key="1">
    <source>
        <dbReference type="SAM" id="Coils"/>
    </source>
</evidence>
<protein>
    <submittedName>
        <fullName evidence="2">Uncharacterized protein</fullName>
    </submittedName>
</protein>
<accession>A0A0F9H0Z3</accession>
<dbReference type="AlphaFoldDB" id="A0A0F9H0Z3"/>
<proteinExistence type="predicted"/>
<comment type="caution">
    <text evidence="2">The sequence shown here is derived from an EMBL/GenBank/DDBJ whole genome shotgun (WGS) entry which is preliminary data.</text>
</comment>